<feature type="non-terminal residue" evidence="1">
    <location>
        <position position="1"/>
    </location>
</feature>
<reference evidence="1 2" key="1">
    <citation type="submission" date="2020-03" db="EMBL/GenBank/DDBJ databases">
        <title>Dissostichus mawsoni Genome sequencing and assembly.</title>
        <authorList>
            <person name="Park H."/>
        </authorList>
    </citation>
    <scope>NUCLEOTIDE SEQUENCE [LARGE SCALE GENOMIC DNA]</scope>
    <source>
        <strain evidence="1">DM0001</strain>
        <tissue evidence="1">Muscle</tissue>
    </source>
</reference>
<dbReference type="Proteomes" id="UP000518266">
    <property type="component" value="Unassembled WGS sequence"/>
</dbReference>
<sequence>REKISVAAVGGFVHRLSLKHRPVFLRSYNNFDFDVTRSFARPDWSRRDQTDSSLQRAPETKCGWLIQHQGQLLPASQAYVNSTGQVWHDNYCSKPEAG</sequence>
<protein>
    <submittedName>
        <fullName evidence="1">Uncharacterized protein</fullName>
    </submittedName>
</protein>
<evidence type="ECO:0000313" key="1">
    <source>
        <dbReference type="EMBL" id="KAF3853664.1"/>
    </source>
</evidence>
<comment type="caution">
    <text evidence="1">The sequence shown here is derived from an EMBL/GenBank/DDBJ whole genome shotgun (WGS) entry which is preliminary data.</text>
</comment>
<keyword evidence="2" id="KW-1185">Reference proteome</keyword>
<dbReference type="AlphaFoldDB" id="A0A7J5YVN4"/>
<organism evidence="1 2">
    <name type="scientific">Dissostichus mawsoni</name>
    <name type="common">Antarctic cod</name>
    <dbReference type="NCBI Taxonomy" id="36200"/>
    <lineage>
        <taxon>Eukaryota</taxon>
        <taxon>Metazoa</taxon>
        <taxon>Chordata</taxon>
        <taxon>Craniata</taxon>
        <taxon>Vertebrata</taxon>
        <taxon>Euteleostomi</taxon>
        <taxon>Actinopterygii</taxon>
        <taxon>Neopterygii</taxon>
        <taxon>Teleostei</taxon>
        <taxon>Neoteleostei</taxon>
        <taxon>Acanthomorphata</taxon>
        <taxon>Eupercaria</taxon>
        <taxon>Perciformes</taxon>
        <taxon>Notothenioidei</taxon>
        <taxon>Nototheniidae</taxon>
        <taxon>Dissostichus</taxon>
    </lineage>
</organism>
<dbReference type="EMBL" id="JAAKFY010000008">
    <property type="protein sequence ID" value="KAF3853664.1"/>
    <property type="molecule type" value="Genomic_DNA"/>
</dbReference>
<evidence type="ECO:0000313" key="2">
    <source>
        <dbReference type="Proteomes" id="UP000518266"/>
    </source>
</evidence>
<proteinExistence type="predicted"/>
<gene>
    <name evidence="1" type="ORF">F7725_014352</name>
</gene>
<name>A0A7J5YVN4_DISMA</name>
<accession>A0A7J5YVN4</accession>